<dbReference type="Gene3D" id="2.40.50.770">
    <property type="entry name" value="RecQ-mediated genome instability protein Rmi1, C-terminal domain"/>
    <property type="match status" value="1"/>
</dbReference>
<comment type="similarity">
    <text evidence="1">Belongs to the RMI1 family.</text>
</comment>
<feature type="region of interest" description="Disordered" evidence="3">
    <location>
        <begin position="317"/>
        <end position="494"/>
    </location>
</feature>
<feature type="compositionally biased region" description="Low complexity" evidence="3">
    <location>
        <begin position="396"/>
        <end position="408"/>
    </location>
</feature>
<organism evidence="5 6">
    <name type="scientific">Dunaliella salina</name>
    <name type="common">Green alga</name>
    <name type="synonym">Protococcus salinus</name>
    <dbReference type="NCBI Taxonomy" id="3046"/>
    <lineage>
        <taxon>Eukaryota</taxon>
        <taxon>Viridiplantae</taxon>
        <taxon>Chlorophyta</taxon>
        <taxon>core chlorophytes</taxon>
        <taxon>Chlorophyceae</taxon>
        <taxon>CS clade</taxon>
        <taxon>Chlamydomonadales</taxon>
        <taxon>Dunaliellaceae</taxon>
        <taxon>Dunaliella</taxon>
    </lineage>
</organism>
<feature type="compositionally biased region" description="Low complexity" evidence="3">
    <location>
        <begin position="714"/>
        <end position="725"/>
    </location>
</feature>
<dbReference type="EMBL" id="MU069558">
    <property type="protein sequence ID" value="KAF5839009.1"/>
    <property type="molecule type" value="Genomic_DNA"/>
</dbReference>
<feature type="compositionally biased region" description="Low complexity" evidence="3">
    <location>
        <begin position="357"/>
        <end position="372"/>
    </location>
</feature>
<dbReference type="Pfam" id="PF08585">
    <property type="entry name" value="RMI1_N_C"/>
    <property type="match status" value="1"/>
</dbReference>
<dbReference type="InterPro" id="IPR013894">
    <property type="entry name" value="RMI1_OB"/>
</dbReference>
<feature type="compositionally biased region" description="Pro residues" evidence="3">
    <location>
        <begin position="222"/>
        <end position="236"/>
    </location>
</feature>
<feature type="compositionally biased region" description="Low complexity" evidence="3">
    <location>
        <begin position="556"/>
        <end position="568"/>
    </location>
</feature>
<feature type="region of interest" description="Disordered" evidence="3">
    <location>
        <begin position="857"/>
        <end position="891"/>
    </location>
</feature>
<evidence type="ECO:0000256" key="1">
    <source>
        <dbReference type="ARBA" id="ARBA00006395"/>
    </source>
</evidence>
<feature type="compositionally biased region" description="Pro residues" evidence="3">
    <location>
        <begin position="385"/>
        <end position="395"/>
    </location>
</feature>
<evidence type="ECO:0000313" key="5">
    <source>
        <dbReference type="EMBL" id="KAF5839009.1"/>
    </source>
</evidence>
<evidence type="ECO:0000313" key="6">
    <source>
        <dbReference type="Proteomes" id="UP000815325"/>
    </source>
</evidence>
<feature type="region of interest" description="Disordered" evidence="3">
    <location>
        <begin position="794"/>
        <end position="820"/>
    </location>
</feature>
<feature type="compositionally biased region" description="Low complexity" evidence="3">
    <location>
        <begin position="794"/>
        <end position="804"/>
    </location>
</feature>
<feature type="compositionally biased region" description="Low complexity" evidence="3">
    <location>
        <begin position="263"/>
        <end position="274"/>
    </location>
</feature>
<dbReference type="PANTHER" id="PTHR14790">
    <property type="entry name" value="RECQ-MEDIATED GENOME INSTABILITY PROTEIN 1 RMI1"/>
    <property type="match status" value="1"/>
</dbReference>
<feature type="compositionally biased region" description="Low complexity" evidence="3">
    <location>
        <begin position="1049"/>
        <end position="1086"/>
    </location>
</feature>
<feature type="compositionally biased region" description="Low complexity" evidence="3">
    <location>
        <begin position="202"/>
        <end position="221"/>
    </location>
</feature>
<feature type="compositionally biased region" description="Basic and acidic residues" evidence="3">
    <location>
        <begin position="432"/>
        <end position="446"/>
    </location>
</feature>
<feature type="region of interest" description="Disordered" evidence="3">
    <location>
        <begin position="202"/>
        <end position="274"/>
    </location>
</feature>
<feature type="region of interest" description="Disordered" evidence="3">
    <location>
        <begin position="663"/>
        <end position="775"/>
    </location>
</feature>
<protein>
    <recommendedName>
        <fullName evidence="2">RecQ-mediated genome instability protein 1</fullName>
    </recommendedName>
</protein>
<feature type="region of interest" description="Disordered" evidence="3">
    <location>
        <begin position="1037"/>
        <end position="1101"/>
    </location>
</feature>
<feature type="compositionally biased region" description="Low complexity" evidence="3">
    <location>
        <begin position="640"/>
        <end position="650"/>
    </location>
</feature>
<feature type="domain" description="RecQ mediated genome instability protein 1 OB-fold" evidence="4">
    <location>
        <begin position="76"/>
        <end position="176"/>
    </location>
</feature>
<sequence length="1325" mass="138560">MDAVMSQLAGLGVFLQPNWVHGCVDQLRSSRPSEWTALSAQPDMLVEAVLGHVLLADFRECGAAHLPLGMNAWHNQMLQGKHVVQLDEVVDMGAPARERYMPKTGPRCLKLHLTDGHQQVIGIEFRTIPALSWDCPAGTKVVLENVNVKRGVLMLQPENLAALGGLVESLEAARKRAIEVWNLPPSGRSQRDGPRDILGEAQAAARRAAPGGAPVPQGLLAVPPPPQPAPHHPPIVPSSNQLPPAAWSGSAGPRPMGIQPHPAAGLVGASNSAGASSSAASAATTAAGGRVQGQGAAAGHFFLGAAGAGAGPLHGGTDEGLRMGASGGGLQSGHDFQQTGSHVLHGVPSLPSNYVVQQPLQHQQQQQQQQQQGMGTGSFSHLQPRPHPPSFPPHPLHALQRQQQQQQQPTHSASNLHDGGAGMWEEEDADMDDGRCSDDELMRELDNEPPAQPSVPQRGPPVAQAAAGPTRPTGATQLQAAPAAPSRAVDNSPPAAQAAAGSAFSCGRGAGAAAAVAAAAAAASAAGSRHATMHSAHANTAPGGVSPRDRRVSVSPPAASGGIGMGAAAPGRVCSLPLQSSSAEKRRQQDLMLVQQQQQWEQREGVAPKCRRLLWQEDIAEPTQDQLTSFDHHPPHHAHPQQLQQQQQQQPEPLQVLLQGLPRLRQPNNGDGDSAHAQQQQQQQHSSLLHNFHQQHPQHEPQQRSPPLKHPQKQQKQQQQQQQQQQKRRPKPSRLPSHSSHSKSTEVIELQDSSEDDECAVVLHPPPQSGQRLANGAASIASNPDIHPQLLEQQQTPQPRQVLPPALPPHCVPATQTQEQLETRQQLSALNTQQLNTQQQLVMQPPSYPLDRQQINTQQQLGQQSQQQLGQQSQHSDLDLKPGHHRNPIVLLPPSQTAVDSQSFHTPPTLQELQGCAATSAQGLGDGASGQGGVVPPSIGAGHPVGLPDGGVQGCQGGLGVAGGNWQTGNGDAVGGLESYRQHLEVGIQGLGADNGRVAGVGLKARGVAQAGCMPSAPASAAAPSALQPPGLVFPQAQALVTPPPPPAKNNNPPSGVPTSLPTTSSSALSLTSRSASSASGAVAGPGQEGREDVGPVDARGRGLGVGQRAASEWESAPVVHLCMLRYYQMQLASQIGGLPSTQGMGTPWLGGTGSGGCSKGLRVRVLGGIHAVVGQMAKVEDGTGLQEMEMSDHMMTHSLGFGLQAAEKLRCYNAHMLQGNPAEHAQLAARAQESSAFLKNFHGLLLIELPFPSTSPSSLAELPLSKGLAAGSNAAAILGGIHPEGGLPRLMGLQVVEGGAKGLRRLMVQARENWHAAIGSAGQR</sequence>
<evidence type="ECO:0000256" key="3">
    <source>
        <dbReference type="SAM" id="MobiDB-lite"/>
    </source>
</evidence>
<comment type="caution">
    <text evidence="5">The sequence shown here is derived from an EMBL/GenBank/DDBJ whole genome shotgun (WGS) entry which is preliminary data.</text>
</comment>
<feature type="region of interest" description="Disordered" evidence="3">
    <location>
        <begin position="531"/>
        <end position="568"/>
    </location>
</feature>
<accession>A0ABQ7GWL7</accession>
<feature type="compositionally biased region" description="Low complexity" evidence="3">
    <location>
        <begin position="463"/>
        <end position="477"/>
    </location>
</feature>
<keyword evidence="6" id="KW-1185">Reference proteome</keyword>
<proteinExistence type="inferred from homology"/>
<evidence type="ECO:0000259" key="4">
    <source>
        <dbReference type="Pfam" id="PF08585"/>
    </source>
</evidence>
<dbReference type="InterPro" id="IPR042470">
    <property type="entry name" value="RMI1_N_C_sf"/>
</dbReference>
<reference evidence="5" key="1">
    <citation type="submission" date="2017-08" db="EMBL/GenBank/DDBJ databases">
        <authorList>
            <person name="Polle J.E."/>
            <person name="Barry K."/>
            <person name="Cushman J."/>
            <person name="Schmutz J."/>
            <person name="Tran D."/>
            <person name="Hathwaick L.T."/>
            <person name="Yim W.C."/>
            <person name="Jenkins J."/>
            <person name="Mckie-Krisberg Z.M."/>
            <person name="Prochnik S."/>
            <person name="Lindquist E."/>
            <person name="Dockter R.B."/>
            <person name="Adam C."/>
            <person name="Molina H."/>
            <person name="Bunkerborg J."/>
            <person name="Jin E."/>
            <person name="Buchheim M."/>
            <person name="Magnuson J."/>
        </authorList>
    </citation>
    <scope>NUCLEOTIDE SEQUENCE</scope>
    <source>
        <strain evidence="5">CCAP 19/18</strain>
    </source>
</reference>
<name>A0ABQ7GWL7_DUNSA</name>
<feature type="compositionally biased region" description="Low complexity" evidence="3">
    <location>
        <begin position="675"/>
        <end position="695"/>
    </location>
</feature>
<dbReference type="Proteomes" id="UP000815325">
    <property type="component" value="Unassembled WGS sequence"/>
</dbReference>
<dbReference type="SMART" id="SM01161">
    <property type="entry name" value="DUF1767"/>
    <property type="match status" value="1"/>
</dbReference>
<evidence type="ECO:0000256" key="2">
    <source>
        <dbReference type="ARBA" id="ARBA00018987"/>
    </source>
</evidence>
<feature type="region of interest" description="Disordered" evidence="3">
    <location>
        <begin position="626"/>
        <end position="650"/>
    </location>
</feature>
<gene>
    <name evidence="5" type="ORF">DUNSADRAFT_1787</name>
</gene>
<dbReference type="PANTHER" id="PTHR14790:SF15">
    <property type="entry name" value="RECQ-MEDIATED GENOME INSTABILITY PROTEIN 1"/>
    <property type="match status" value="1"/>
</dbReference>
<feature type="compositionally biased region" description="Low complexity" evidence="3">
    <location>
        <begin position="858"/>
        <end position="874"/>
    </location>
</feature>